<organism evidence="1 2">
    <name type="scientific">Rhizopus microsporus</name>
    <dbReference type="NCBI Taxonomy" id="58291"/>
    <lineage>
        <taxon>Eukaryota</taxon>
        <taxon>Fungi</taxon>
        <taxon>Fungi incertae sedis</taxon>
        <taxon>Mucoromycota</taxon>
        <taxon>Mucoromycotina</taxon>
        <taxon>Mucoromycetes</taxon>
        <taxon>Mucorales</taxon>
        <taxon>Mucorineae</taxon>
        <taxon>Rhizopodaceae</taxon>
        <taxon>Rhizopus</taxon>
    </lineage>
</organism>
<dbReference type="Proteomes" id="UP000242381">
    <property type="component" value="Unassembled WGS sequence"/>
</dbReference>
<sequence length="132" mass="15084">MPYHVYRRQRHGGRLNSKGIQTIWWKMEAVHAWYERQCLHHKREHDVSNMHVLLLQAGQPHASKSDKEIKKKVKGSFLCRNIDCVLVSNKKAVKPRDDLSALAIGHSGLCSLLFQETFPEISAKTATATLIL</sequence>
<evidence type="ECO:0000313" key="1">
    <source>
        <dbReference type="EMBL" id="ORE14968.1"/>
    </source>
</evidence>
<reference evidence="1 2" key="1">
    <citation type="journal article" date="2016" name="Proc. Natl. Acad. Sci. U.S.A.">
        <title>Lipid metabolic changes in an early divergent fungus govern the establishment of a mutualistic symbiosis with endobacteria.</title>
        <authorList>
            <person name="Lastovetsky O.A."/>
            <person name="Gaspar M.L."/>
            <person name="Mondo S.J."/>
            <person name="LaButti K.M."/>
            <person name="Sandor L."/>
            <person name="Grigoriev I.V."/>
            <person name="Henry S.A."/>
            <person name="Pawlowska T.E."/>
        </authorList>
    </citation>
    <scope>NUCLEOTIDE SEQUENCE [LARGE SCALE GENOMIC DNA]</scope>
    <source>
        <strain evidence="1 2">ATCC 11559</strain>
    </source>
</reference>
<dbReference type="EMBL" id="KV921445">
    <property type="protein sequence ID" value="ORE14968.1"/>
    <property type="molecule type" value="Genomic_DNA"/>
</dbReference>
<gene>
    <name evidence="1" type="ORF">BCV71DRAFT_41047</name>
</gene>
<name>A0A1X0RSV9_RHIZD</name>
<proteinExistence type="predicted"/>
<protein>
    <submittedName>
        <fullName evidence="1">Uncharacterized protein</fullName>
    </submittedName>
</protein>
<accession>A0A1X0RSV9</accession>
<dbReference type="AlphaFoldDB" id="A0A1X0RSV9"/>
<evidence type="ECO:0000313" key="2">
    <source>
        <dbReference type="Proteomes" id="UP000242381"/>
    </source>
</evidence>